<comment type="caution">
    <text evidence="5">The sequence shown here is derived from an EMBL/GenBank/DDBJ whole genome shotgun (WGS) entry which is preliminary data.</text>
</comment>
<name>A0A9D1L2I3_9FIRM</name>
<dbReference type="PANTHER" id="PTHR13799">
    <property type="entry name" value="NGG1 INTERACTING FACTOR 3"/>
    <property type="match status" value="1"/>
</dbReference>
<evidence type="ECO:0000313" key="5">
    <source>
        <dbReference type="EMBL" id="HIU21695.1"/>
    </source>
</evidence>
<feature type="binding site" evidence="4">
    <location>
        <position position="64"/>
    </location>
    <ligand>
        <name>a divalent metal cation</name>
        <dbReference type="ChEBI" id="CHEBI:60240"/>
        <label>2</label>
    </ligand>
</feature>
<reference evidence="5" key="1">
    <citation type="submission" date="2020-10" db="EMBL/GenBank/DDBJ databases">
        <authorList>
            <person name="Gilroy R."/>
        </authorList>
    </citation>
    <scope>NUCLEOTIDE SEQUENCE</scope>
    <source>
        <strain evidence="5">1063</strain>
    </source>
</reference>
<dbReference type="Gene3D" id="3.40.1390.30">
    <property type="entry name" value="NIF3 (NGG1p interacting factor 3)-like"/>
    <property type="match status" value="2"/>
</dbReference>
<dbReference type="InterPro" id="IPR002678">
    <property type="entry name" value="DUF34/NIF3"/>
</dbReference>
<dbReference type="NCBIfam" id="TIGR00486">
    <property type="entry name" value="YbgI_SA1388"/>
    <property type="match status" value="1"/>
</dbReference>
<dbReference type="Proteomes" id="UP000824088">
    <property type="component" value="Unassembled WGS sequence"/>
</dbReference>
<dbReference type="AlphaFoldDB" id="A0A9D1L2I3"/>
<feature type="binding site" evidence="4">
    <location>
        <position position="218"/>
    </location>
    <ligand>
        <name>a divalent metal cation</name>
        <dbReference type="ChEBI" id="CHEBI:60240"/>
        <label>1</label>
    </ligand>
</feature>
<sequence length="253" mass="26743">MKIKDIAAVIESYAPRESAEEWDNVGLMLGDAERECTGVLTCLDCTLDVAKQAKAAGCNLVVTHHPFIFRPVGRLTADTTKGKTAEFLFSNGIAVYSAHTNLDKAEKGLNRTLAALFGGRNASDAGCGCFADIDGTTAAALAKKVSAALGDPTVKVSSPDARAERIYVVSGAGGGEDELAEALAGADALVTGEVKHHVFTEAAERGFPIVEFSHYYSEIVCCDVLNGMIKSAFCDLKVLSARSECPYKTLEEL</sequence>
<dbReference type="PANTHER" id="PTHR13799:SF14">
    <property type="entry name" value="GTP CYCLOHYDROLASE 1 TYPE 2 HOMOLOG"/>
    <property type="match status" value="1"/>
</dbReference>
<comment type="similarity">
    <text evidence="1">Belongs to the GTP cyclohydrolase I type 2/NIF3 family.</text>
</comment>
<proteinExistence type="inferred from homology"/>
<evidence type="ECO:0000256" key="3">
    <source>
        <dbReference type="ARBA" id="ARBA00022723"/>
    </source>
</evidence>
<evidence type="ECO:0000313" key="6">
    <source>
        <dbReference type="Proteomes" id="UP000824088"/>
    </source>
</evidence>
<feature type="binding site" evidence="4">
    <location>
        <position position="103"/>
    </location>
    <ligand>
        <name>a divalent metal cation</name>
        <dbReference type="ChEBI" id="CHEBI:60240"/>
        <label>1</label>
    </ligand>
</feature>
<protein>
    <recommendedName>
        <fullName evidence="2">GTP cyclohydrolase 1 type 2 homolog</fullName>
    </recommendedName>
</protein>
<feature type="binding site" evidence="4">
    <location>
        <position position="65"/>
    </location>
    <ligand>
        <name>a divalent metal cation</name>
        <dbReference type="ChEBI" id="CHEBI:60240"/>
        <label>1</label>
    </ligand>
</feature>
<evidence type="ECO:0000256" key="4">
    <source>
        <dbReference type="PIRSR" id="PIRSR602678-1"/>
    </source>
</evidence>
<feature type="binding site" evidence="4">
    <location>
        <position position="214"/>
    </location>
    <ligand>
        <name>a divalent metal cation</name>
        <dbReference type="ChEBI" id="CHEBI:60240"/>
        <label>1</label>
    </ligand>
</feature>
<evidence type="ECO:0000256" key="1">
    <source>
        <dbReference type="ARBA" id="ARBA00006964"/>
    </source>
</evidence>
<dbReference type="GO" id="GO:0046872">
    <property type="term" value="F:metal ion binding"/>
    <property type="evidence" value="ECO:0007669"/>
    <property type="project" value="UniProtKB-KW"/>
</dbReference>
<organism evidence="5 6">
    <name type="scientific">Candidatus Limadaptatus stercorigallinarum</name>
    <dbReference type="NCBI Taxonomy" id="2840845"/>
    <lineage>
        <taxon>Bacteria</taxon>
        <taxon>Bacillati</taxon>
        <taxon>Bacillota</taxon>
        <taxon>Clostridia</taxon>
        <taxon>Eubacteriales</taxon>
        <taxon>Candidatus Limadaptatus</taxon>
    </lineage>
</organism>
<keyword evidence="3 4" id="KW-0479">Metal-binding</keyword>
<gene>
    <name evidence="5" type="ORF">IAD51_05655</name>
</gene>
<evidence type="ECO:0000256" key="2">
    <source>
        <dbReference type="ARBA" id="ARBA00022112"/>
    </source>
</evidence>
<dbReference type="EMBL" id="DVMN01000101">
    <property type="protein sequence ID" value="HIU21695.1"/>
    <property type="molecule type" value="Genomic_DNA"/>
</dbReference>
<dbReference type="InterPro" id="IPR036069">
    <property type="entry name" value="DUF34/NIF3_sf"/>
</dbReference>
<dbReference type="GO" id="GO:0005737">
    <property type="term" value="C:cytoplasm"/>
    <property type="evidence" value="ECO:0007669"/>
    <property type="project" value="TreeGrafter"/>
</dbReference>
<dbReference type="SUPFAM" id="SSF102705">
    <property type="entry name" value="NIF3 (NGG1p interacting factor 3)-like"/>
    <property type="match status" value="1"/>
</dbReference>
<accession>A0A9D1L2I3</accession>
<dbReference type="FunFam" id="3.40.1390.30:FF:000001">
    <property type="entry name" value="GTP cyclohydrolase 1 type 2"/>
    <property type="match status" value="1"/>
</dbReference>
<reference evidence="5" key="2">
    <citation type="journal article" date="2021" name="PeerJ">
        <title>Extensive microbial diversity within the chicken gut microbiome revealed by metagenomics and culture.</title>
        <authorList>
            <person name="Gilroy R."/>
            <person name="Ravi A."/>
            <person name="Getino M."/>
            <person name="Pursley I."/>
            <person name="Horton D.L."/>
            <person name="Alikhan N.F."/>
            <person name="Baker D."/>
            <person name="Gharbi K."/>
            <person name="Hall N."/>
            <person name="Watson M."/>
            <person name="Adriaenssens E.M."/>
            <person name="Foster-Nyarko E."/>
            <person name="Jarju S."/>
            <person name="Secka A."/>
            <person name="Antonio M."/>
            <person name="Oren A."/>
            <person name="Chaudhuri R.R."/>
            <person name="La Ragione R."/>
            <person name="Hildebrand F."/>
            <person name="Pallen M.J."/>
        </authorList>
    </citation>
    <scope>NUCLEOTIDE SEQUENCE</scope>
    <source>
        <strain evidence="5">1063</strain>
    </source>
</reference>
<dbReference type="Pfam" id="PF01784">
    <property type="entry name" value="DUF34_NIF3"/>
    <property type="match status" value="1"/>
</dbReference>